<dbReference type="InterPro" id="IPR036291">
    <property type="entry name" value="NAD(P)-bd_dom_sf"/>
</dbReference>
<dbReference type="AlphaFoldDB" id="A0A4Q1KBS2"/>
<dbReference type="Gene3D" id="3.90.25.10">
    <property type="entry name" value="UDP-galactose 4-epimerase, domain 1"/>
    <property type="match status" value="1"/>
</dbReference>
<evidence type="ECO:0000313" key="3">
    <source>
        <dbReference type="Proteomes" id="UP000289857"/>
    </source>
</evidence>
<dbReference type="SUPFAM" id="SSF51735">
    <property type="entry name" value="NAD(P)-binding Rossmann-fold domains"/>
    <property type="match status" value="1"/>
</dbReference>
<proteinExistence type="predicted"/>
<dbReference type="OrthoDB" id="9779041at2"/>
<organism evidence="2 3">
    <name type="scientific">Flavobacterium stagni</name>
    <dbReference type="NCBI Taxonomy" id="2506421"/>
    <lineage>
        <taxon>Bacteria</taxon>
        <taxon>Pseudomonadati</taxon>
        <taxon>Bacteroidota</taxon>
        <taxon>Flavobacteriia</taxon>
        <taxon>Flavobacteriales</taxon>
        <taxon>Flavobacteriaceae</taxon>
        <taxon>Flavobacterium</taxon>
    </lineage>
</organism>
<feature type="domain" description="NAD(P)-binding" evidence="1">
    <location>
        <begin position="9"/>
        <end position="278"/>
    </location>
</feature>
<dbReference type="InterPro" id="IPR016040">
    <property type="entry name" value="NAD(P)-bd_dom"/>
</dbReference>
<keyword evidence="3" id="KW-1185">Reference proteome</keyword>
<accession>A0A4Q1KBS2</accession>
<evidence type="ECO:0000313" key="2">
    <source>
        <dbReference type="EMBL" id="RXR24355.1"/>
    </source>
</evidence>
<dbReference type="PANTHER" id="PTHR43000">
    <property type="entry name" value="DTDP-D-GLUCOSE 4,6-DEHYDRATASE-RELATED"/>
    <property type="match status" value="1"/>
</dbReference>
<dbReference type="EMBL" id="SBKN01000001">
    <property type="protein sequence ID" value="RXR24355.1"/>
    <property type="molecule type" value="Genomic_DNA"/>
</dbReference>
<gene>
    <name evidence="2" type="ORF">EQG61_02615</name>
</gene>
<dbReference type="Proteomes" id="UP000289857">
    <property type="component" value="Unassembled WGS sequence"/>
</dbReference>
<comment type="caution">
    <text evidence="2">The sequence shown here is derived from an EMBL/GenBank/DDBJ whole genome shotgun (WGS) entry which is preliminary data.</text>
</comment>
<name>A0A4Q1KBS2_9FLAO</name>
<reference evidence="3" key="1">
    <citation type="submission" date="2019-01" db="EMBL/GenBank/DDBJ databases">
        <title>Cytophagaceae bacterium strain CAR-16.</title>
        <authorList>
            <person name="Chen W.-M."/>
        </authorList>
    </citation>
    <scope>NUCLEOTIDE SEQUENCE [LARGE SCALE GENOMIC DNA]</scope>
    <source>
        <strain evidence="3">WWJ-16</strain>
    </source>
</reference>
<evidence type="ECO:0000259" key="1">
    <source>
        <dbReference type="Pfam" id="PF16363"/>
    </source>
</evidence>
<dbReference type="Pfam" id="PF16363">
    <property type="entry name" value="GDP_Man_Dehyd"/>
    <property type="match status" value="1"/>
</dbReference>
<sequence>MENHSKTILITGITGFTGVYLKKHLEGKGYRVVGFSNSKSDDPTIFHCDLTQPDQVQEVITQLSPDYVVHLAAISFVQHPVTLDFYEVNVLGTQNVLKACLNLTKPVTKILLASSATVYGNQIGSEYHESMNPNPVNHYGISKLAMEQVGKMYWEQLPILMVRPFNYTAPGQESHFVIPKIAAAFTSKAPQLELGNLDVYREYNGVNYVVEVYERLLFSEVTQEIVNVCSGKMHSLHEILDLFSKITGHQPQISINPQFVRPNEIQYLCGSVQKLKLLIELPTNNDLRELLTSFVN</sequence>
<protein>
    <submittedName>
        <fullName evidence="2">NAD-dependent epimerase/dehydratase family protein</fullName>
    </submittedName>
</protein>
<dbReference type="RefSeq" id="WP_129460332.1">
    <property type="nucleotide sequence ID" value="NZ_SBKN01000001.1"/>
</dbReference>
<dbReference type="Gene3D" id="3.40.50.720">
    <property type="entry name" value="NAD(P)-binding Rossmann-like Domain"/>
    <property type="match status" value="1"/>
</dbReference>